<evidence type="ECO:0000256" key="4">
    <source>
        <dbReference type="PROSITE-ProRule" id="PRU00335"/>
    </source>
</evidence>
<dbReference type="PANTHER" id="PTHR30055:SF238">
    <property type="entry name" value="MYCOFACTOCIN BIOSYNTHESIS TRANSCRIPTIONAL REGULATOR MFTR-RELATED"/>
    <property type="match status" value="1"/>
</dbReference>
<dbReference type="InterPro" id="IPR001647">
    <property type="entry name" value="HTH_TetR"/>
</dbReference>
<evidence type="ECO:0000256" key="2">
    <source>
        <dbReference type="ARBA" id="ARBA00023125"/>
    </source>
</evidence>
<feature type="domain" description="HTH tetR-type" evidence="6">
    <location>
        <begin position="28"/>
        <end position="88"/>
    </location>
</feature>
<evidence type="ECO:0000256" key="3">
    <source>
        <dbReference type="ARBA" id="ARBA00023163"/>
    </source>
</evidence>
<evidence type="ECO:0000256" key="1">
    <source>
        <dbReference type="ARBA" id="ARBA00023015"/>
    </source>
</evidence>
<dbReference type="RefSeq" id="WP_195032987.1">
    <property type="nucleotide sequence ID" value="NZ_JADLRE010000007.1"/>
</dbReference>
<evidence type="ECO:0000313" key="7">
    <source>
        <dbReference type="EMBL" id="MBF6225783.1"/>
    </source>
</evidence>
<dbReference type="PANTHER" id="PTHR30055">
    <property type="entry name" value="HTH-TYPE TRANSCRIPTIONAL REGULATOR RUTR"/>
    <property type="match status" value="1"/>
</dbReference>
<organism evidence="7 8">
    <name type="scientific">Nocardia abscessus</name>
    <dbReference type="NCBI Taxonomy" id="120957"/>
    <lineage>
        <taxon>Bacteria</taxon>
        <taxon>Bacillati</taxon>
        <taxon>Actinomycetota</taxon>
        <taxon>Actinomycetes</taxon>
        <taxon>Mycobacteriales</taxon>
        <taxon>Nocardiaceae</taxon>
        <taxon>Nocardia</taxon>
    </lineage>
</organism>
<proteinExistence type="predicted"/>
<reference evidence="7 8" key="1">
    <citation type="submission" date="2020-10" db="EMBL/GenBank/DDBJ databases">
        <title>Identification of Nocardia species via Next-generation sequencing and recognition of intraspecies genetic diversity.</title>
        <authorList>
            <person name="Li P."/>
            <person name="Li P."/>
            <person name="Lu B."/>
        </authorList>
    </citation>
    <scope>NUCLEOTIDE SEQUENCE [LARGE SCALE GENOMIC DNA]</scope>
    <source>
        <strain evidence="7 8">N-11</strain>
    </source>
</reference>
<dbReference type="Gene3D" id="1.10.357.10">
    <property type="entry name" value="Tetracycline Repressor, domain 2"/>
    <property type="match status" value="1"/>
</dbReference>
<protein>
    <submittedName>
        <fullName evidence="7">TetR family transcriptional regulator</fullName>
    </submittedName>
</protein>
<keyword evidence="8" id="KW-1185">Reference proteome</keyword>
<dbReference type="InterPro" id="IPR041347">
    <property type="entry name" value="MftR_C"/>
</dbReference>
<accession>A0ABS0C8G7</accession>
<keyword evidence="2 4" id="KW-0238">DNA-binding</keyword>
<name>A0ABS0C8G7_9NOCA</name>
<evidence type="ECO:0000256" key="5">
    <source>
        <dbReference type="SAM" id="MobiDB-lite"/>
    </source>
</evidence>
<keyword evidence="1" id="KW-0805">Transcription regulation</keyword>
<dbReference type="PRINTS" id="PR00455">
    <property type="entry name" value="HTHTETR"/>
</dbReference>
<feature type="compositionally biased region" description="Low complexity" evidence="5">
    <location>
        <begin position="9"/>
        <end position="19"/>
    </location>
</feature>
<dbReference type="Pfam" id="PF17754">
    <property type="entry name" value="TetR_C_14"/>
    <property type="match status" value="1"/>
</dbReference>
<comment type="caution">
    <text evidence="7">The sequence shown here is derived from an EMBL/GenBank/DDBJ whole genome shotgun (WGS) entry which is preliminary data.</text>
</comment>
<dbReference type="InterPro" id="IPR023772">
    <property type="entry name" value="DNA-bd_HTH_TetR-type_CS"/>
</dbReference>
<sequence>MLESSTPMGASAAGAAASAPGLRERKKQQTRLRIIATALDLCDAQGFEATTIEQIANAADVSPRTINRYFDSKEDIVLGPVQDFGRTVAETLRQLPRTGNELAALRQAFLYVVDRAAEAGEADPLSFRQFQKMQRILRSSPSVSARSLEHADDKNTAIAAVVAERLGTEPDARAVRLIVGTWQLIGHVGMECSDDLFLDEDMATAARAGRNNFTETYDEFVRSCCVAPTAPDQRPALEDFGR</sequence>
<dbReference type="EMBL" id="JADLRE010000007">
    <property type="protein sequence ID" value="MBF6225783.1"/>
    <property type="molecule type" value="Genomic_DNA"/>
</dbReference>
<dbReference type="InterPro" id="IPR050109">
    <property type="entry name" value="HTH-type_TetR-like_transc_reg"/>
</dbReference>
<keyword evidence="3" id="KW-0804">Transcription</keyword>
<dbReference type="Proteomes" id="UP000807309">
    <property type="component" value="Unassembled WGS sequence"/>
</dbReference>
<gene>
    <name evidence="7" type="ORF">IU470_11795</name>
</gene>
<dbReference type="InterPro" id="IPR009057">
    <property type="entry name" value="Homeodomain-like_sf"/>
</dbReference>
<evidence type="ECO:0000313" key="8">
    <source>
        <dbReference type="Proteomes" id="UP000807309"/>
    </source>
</evidence>
<dbReference type="PROSITE" id="PS50977">
    <property type="entry name" value="HTH_TETR_2"/>
    <property type="match status" value="1"/>
</dbReference>
<dbReference type="SUPFAM" id="SSF46689">
    <property type="entry name" value="Homeodomain-like"/>
    <property type="match status" value="1"/>
</dbReference>
<evidence type="ECO:0000259" key="6">
    <source>
        <dbReference type="PROSITE" id="PS50977"/>
    </source>
</evidence>
<feature type="DNA-binding region" description="H-T-H motif" evidence="4">
    <location>
        <begin position="51"/>
        <end position="70"/>
    </location>
</feature>
<dbReference type="Pfam" id="PF00440">
    <property type="entry name" value="TetR_N"/>
    <property type="match status" value="1"/>
</dbReference>
<feature type="region of interest" description="Disordered" evidence="5">
    <location>
        <begin position="1"/>
        <end position="24"/>
    </location>
</feature>
<dbReference type="PROSITE" id="PS01081">
    <property type="entry name" value="HTH_TETR_1"/>
    <property type="match status" value="1"/>
</dbReference>